<dbReference type="STRING" id="1349421.OI18_00500"/>
<evidence type="ECO:0000313" key="6">
    <source>
        <dbReference type="Proteomes" id="UP000031408"/>
    </source>
</evidence>
<reference evidence="5 6" key="1">
    <citation type="submission" date="2014-11" db="EMBL/GenBank/DDBJ databases">
        <title>Genome sequence of Flavihumibacter solisilvae 3-3.</title>
        <authorList>
            <person name="Zhou G."/>
            <person name="Li M."/>
            <person name="Wang G."/>
        </authorList>
    </citation>
    <scope>NUCLEOTIDE SEQUENCE [LARGE SCALE GENOMIC DNA]</scope>
    <source>
        <strain evidence="5 6">3-3</strain>
    </source>
</reference>
<gene>
    <name evidence="5" type="ORF">OI18_00500</name>
</gene>
<dbReference type="SMART" id="SM00354">
    <property type="entry name" value="HTH_LACI"/>
    <property type="match status" value="1"/>
</dbReference>
<comment type="caution">
    <text evidence="5">The sequence shown here is derived from an EMBL/GenBank/DDBJ whole genome shotgun (WGS) entry which is preliminary data.</text>
</comment>
<name>A0A0C1L9S1_9BACT</name>
<protein>
    <recommendedName>
        <fullName evidence="4">HTH lacI-type domain-containing protein</fullName>
    </recommendedName>
</protein>
<dbReference type="GO" id="GO:0000976">
    <property type="term" value="F:transcription cis-regulatory region binding"/>
    <property type="evidence" value="ECO:0007669"/>
    <property type="project" value="TreeGrafter"/>
</dbReference>
<dbReference type="InterPro" id="IPR046335">
    <property type="entry name" value="LacI/GalR-like_sensor"/>
</dbReference>
<dbReference type="SUPFAM" id="SSF47413">
    <property type="entry name" value="lambda repressor-like DNA-binding domains"/>
    <property type="match status" value="1"/>
</dbReference>
<dbReference type="OrthoDB" id="9803256at2"/>
<evidence type="ECO:0000259" key="4">
    <source>
        <dbReference type="PROSITE" id="PS50932"/>
    </source>
</evidence>
<keyword evidence="2" id="KW-0238">DNA-binding</keyword>
<dbReference type="Gene3D" id="1.10.260.40">
    <property type="entry name" value="lambda repressor-like DNA-binding domains"/>
    <property type="match status" value="1"/>
</dbReference>
<sequence length="334" mass="36924">MISIKEIAAKLGVSIATVSSVLNGKEKERRINAALADKIKRFALESGYHPNQVAVSLRTGKSRIIGLIVDNISGAFFASLANTIEKELEKYGYTVLYCSTGNNESKVETLIRILFQHNVDGYLVIPAAGMEEQLSELTSRKRPVVLMDSYFPDTKLPYVLVNNYEGTAAGIKHLIKAGCRNIAFVCNDISLVQMAERRRGFVETMISAKMQVGEDSILATPYMGEKGQVVRSIAAYLKKKRPDAVMFAANYLGVYGLEAIKKLGWTIPSDIGVVCFDDHELFQINTPEITAVKQPVEDIAQLAVKILMGEMGIEKKVTEQQVEIMGKLIRRKSV</sequence>
<dbReference type="CDD" id="cd01392">
    <property type="entry name" value="HTH_LacI"/>
    <property type="match status" value="1"/>
</dbReference>
<evidence type="ECO:0000256" key="2">
    <source>
        <dbReference type="ARBA" id="ARBA00023125"/>
    </source>
</evidence>
<keyword evidence="3" id="KW-0804">Transcription</keyword>
<dbReference type="PANTHER" id="PTHR30146">
    <property type="entry name" value="LACI-RELATED TRANSCRIPTIONAL REPRESSOR"/>
    <property type="match status" value="1"/>
</dbReference>
<dbReference type="InterPro" id="IPR000843">
    <property type="entry name" value="HTH_LacI"/>
</dbReference>
<proteinExistence type="predicted"/>
<evidence type="ECO:0000256" key="1">
    <source>
        <dbReference type="ARBA" id="ARBA00023015"/>
    </source>
</evidence>
<organism evidence="5 6">
    <name type="scientific">Flavihumibacter solisilvae</name>
    <dbReference type="NCBI Taxonomy" id="1349421"/>
    <lineage>
        <taxon>Bacteria</taxon>
        <taxon>Pseudomonadati</taxon>
        <taxon>Bacteroidota</taxon>
        <taxon>Chitinophagia</taxon>
        <taxon>Chitinophagales</taxon>
        <taxon>Chitinophagaceae</taxon>
        <taxon>Flavihumibacter</taxon>
    </lineage>
</organism>
<dbReference type="Pfam" id="PF00356">
    <property type="entry name" value="LacI"/>
    <property type="match status" value="1"/>
</dbReference>
<keyword evidence="6" id="KW-1185">Reference proteome</keyword>
<dbReference type="EMBL" id="JSVC01000001">
    <property type="protein sequence ID" value="KIC96281.1"/>
    <property type="molecule type" value="Genomic_DNA"/>
</dbReference>
<dbReference type="InterPro" id="IPR010982">
    <property type="entry name" value="Lambda_DNA-bd_dom_sf"/>
</dbReference>
<dbReference type="Pfam" id="PF13377">
    <property type="entry name" value="Peripla_BP_3"/>
    <property type="match status" value="1"/>
</dbReference>
<feature type="domain" description="HTH lacI-type" evidence="4">
    <location>
        <begin position="2"/>
        <end position="59"/>
    </location>
</feature>
<dbReference type="PROSITE" id="PS50932">
    <property type="entry name" value="HTH_LACI_2"/>
    <property type="match status" value="1"/>
</dbReference>
<dbReference type="RefSeq" id="WP_039136083.1">
    <property type="nucleotide sequence ID" value="NZ_JSVC01000001.1"/>
</dbReference>
<dbReference type="GO" id="GO:0003700">
    <property type="term" value="F:DNA-binding transcription factor activity"/>
    <property type="evidence" value="ECO:0007669"/>
    <property type="project" value="TreeGrafter"/>
</dbReference>
<dbReference type="SUPFAM" id="SSF53822">
    <property type="entry name" value="Periplasmic binding protein-like I"/>
    <property type="match status" value="1"/>
</dbReference>
<dbReference type="PANTHER" id="PTHR30146:SF109">
    <property type="entry name" value="HTH-TYPE TRANSCRIPTIONAL REGULATOR GALS"/>
    <property type="match status" value="1"/>
</dbReference>
<dbReference type="Gene3D" id="3.40.50.2300">
    <property type="match status" value="2"/>
</dbReference>
<accession>A0A0C1L9S1</accession>
<dbReference type="Proteomes" id="UP000031408">
    <property type="component" value="Unassembled WGS sequence"/>
</dbReference>
<dbReference type="AlphaFoldDB" id="A0A0C1L9S1"/>
<dbReference type="InterPro" id="IPR028082">
    <property type="entry name" value="Peripla_BP_I"/>
</dbReference>
<keyword evidence="1" id="KW-0805">Transcription regulation</keyword>
<evidence type="ECO:0000313" key="5">
    <source>
        <dbReference type="EMBL" id="KIC96281.1"/>
    </source>
</evidence>
<evidence type="ECO:0000256" key="3">
    <source>
        <dbReference type="ARBA" id="ARBA00023163"/>
    </source>
</evidence>